<evidence type="ECO:0000256" key="1">
    <source>
        <dbReference type="ARBA" id="ARBA00006056"/>
    </source>
</evidence>
<dbReference type="Gene3D" id="3.30.1370.60">
    <property type="entry name" value="Hypothetical oxidoreductase yiak, domain 2"/>
    <property type="match status" value="1"/>
</dbReference>
<dbReference type="PANTHER" id="PTHR11091:SF0">
    <property type="entry name" value="MALATE DEHYDROGENASE"/>
    <property type="match status" value="1"/>
</dbReference>
<dbReference type="Pfam" id="PF02615">
    <property type="entry name" value="Ldh_2"/>
    <property type="match status" value="1"/>
</dbReference>
<evidence type="ECO:0000313" key="3">
    <source>
        <dbReference type="EMBL" id="MEQ3552446.1"/>
    </source>
</evidence>
<dbReference type="InterPro" id="IPR036111">
    <property type="entry name" value="Mal/L-sulfo/L-lacto_DH-like_sf"/>
</dbReference>
<dbReference type="PANTHER" id="PTHR11091">
    <property type="entry name" value="OXIDOREDUCTASE-RELATED"/>
    <property type="match status" value="1"/>
</dbReference>
<dbReference type="EMBL" id="JBEDNQ010000007">
    <property type="protein sequence ID" value="MEQ3552446.1"/>
    <property type="molecule type" value="Genomic_DNA"/>
</dbReference>
<dbReference type="Proteomes" id="UP001494902">
    <property type="component" value="Unassembled WGS sequence"/>
</dbReference>
<dbReference type="InterPro" id="IPR043144">
    <property type="entry name" value="Mal/L-sulf/L-lact_DH-like_ah"/>
</dbReference>
<evidence type="ECO:0000256" key="2">
    <source>
        <dbReference type="ARBA" id="ARBA00023002"/>
    </source>
</evidence>
<keyword evidence="2" id="KW-0560">Oxidoreductase</keyword>
<accession>A0ABV1KDA5</accession>
<dbReference type="RefSeq" id="WP_349299509.1">
    <property type="nucleotide sequence ID" value="NZ_JBEDNQ010000007.1"/>
</dbReference>
<organism evidence="3 4">
    <name type="scientific">Pseudonocardia nematodicida</name>
    <dbReference type="NCBI Taxonomy" id="1206997"/>
    <lineage>
        <taxon>Bacteria</taxon>
        <taxon>Bacillati</taxon>
        <taxon>Actinomycetota</taxon>
        <taxon>Actinomycetes</taxon>
        <taxon>Pseudonocardiales</taxon>
        <taxon>Pseudonocardiaceae</taxon>
        <taxon>Pseudonocardia</taxon>
    </lineage>
</organism>
<keyword evidence="4" id="KW-1185">Reference proteome</keyword>
<sequence length="344" mass="34924">MSSDHRIPVDEHVALTVAVLTGLGAPERTARIQGEWLCEGDLRGHASHGIRRLEVLAGRVRAGLIDPAAEASVQCPRPGVLRVDGNEGFGPPTALAACDALPALAAEAGIAIAAIRRCGHLGMLAPYVERLAAAGLVGIATTTSEALVHPWGAAPAMLGTNPLAAGLPVDGGEPVVLDMATGQVSRGKVLDHAARGEPLPDGAVVDAEGRPTTDAAAALDGAITPFGGPKGYALALVLEVLVASLTHTALGTEVRGTLDVTDPVTKGDLLLAIDPAAFGGPGAGVAAYLDTLRALEPAPGHGPVTVPGDRARAVRARNLELGVPVDPGTWSRARELLVDADRSR</sequence>
<dbReference type="InterPro" id="IPR043143">
    <property type="entry name" value="Mal/L-sulf/L-lact_DH-like_NADP"/>
</dbReference>
<reference evidence="3 4" key="1">
    <citation type="submission" date="2024-03" db="EMBL/GenBank/DDBJ databases">
        <title>Draft genome sequence of Pseudonocardia nematodicida JCM 31783.</title>
        <authorList>
            <person name="Butdee W."/>
            <person name="Duangmal K."/>
        </authorList>
    </citation>
    <scope>NUCLEOTIDE SEQUENCE [LARGE SCALE GENOMIC DNA]</scope>
    <source>
        <strain evidence="3 4">JCM 31783</strain>
    </source>
</reference>
<dbReference type="InterPro" id="IPR003767">
    <property type="entry name" value="Malate/L-lactate_DH-like"/>
</dbReference>
<gene>
    <name evidence="3" type="ORF">WIS52_18385</name>
</gene>
<comment type="similarity">
    <text evidence="1">Belongs to the LDH2/MDH2 oxidoreductase family.</text>
</comment>
<protein>
    <submittedName>
        <fullName evidence="3">Ldh family oxidoreductase</fullName>
    </submittedName>
</protein>
<evidence type="ECO:0000313" key="4">
    <source>
        <dbReference type="Proteomes" id="UP001494902"/>
    </source>
</evidence>
<comment type="caution">
    <text evidence="3">The sequence shown here is derived from an EMBL/GenBank/DDBJ whole genome shotgun (WGS) entry which is preliminary data.</text>
</comment>
<dbReference type="SUPFAM" id="SSF89733">
    <property type="entry name" value="L-sulfolactate dehydrogenase-like"/>
    <property type="match status" value="1"/>
</dbReference>
<name>A0ABV1KDA5_9PSEU</name>
<dbReference type="Gene3D" id="1.10.1530.10">
    <property type="match status" value="1"/>
</dbReference>
<proteinExistence type="inferred from homology"/>